<protein>
    <recommendedName>
        <fullName evidence="3">K Homology domain-containing protein</fullName>
    </recommendedName>
</protein>
<dbReference type="EMBL" id="JBBKZT010000007">
    <property type="protein sequence ID" value="MEJ8848211.1"/>
    <property type="molecule type" value="Genomic_DNA"/>
</dbReference>
<dbReference type="Proteomes" id="UP001385892">
    <property type="component" value="Unassembled WGS sequence"/>
</dbReference>
<reference evidence="1 2" key="1">
    <citation type="submission" date="2024-03" db="EMBL/GenBank/DDBJ databases">
        <title>Novel species of the genus Variovorax.</title>
        <authorList>
            <person name="Liu Q."/>
            <person name="Xin Y.-H."/>
        </authorList>
    </citation>
    <scope>NUCLEOTIDE SEQUENCE [LARGE SCALE GENOMIC DNA]</scope>
    <source>
        <strain evidence="1 2">KACC 18900</strain>
    </source>
</reference>
<proteinExistence type="predicted"/>
<accession>A0ABU8WL06</accession>
<comment type="caution">
    <text evidence="1">The sequence shown here is derived from an EMBL/GenBank/DDBJ whole genome shotgun (WGS) entry which is preliminary data.</text>
</comment>
<name>A0ABU8WL06_9BURK</name>
<dbReference type="RefSeq" id="WP_340343346.1">
    <property type="nucleotide sequence ID" value="NZ_JBBKZT010000007.1"/>
</dbReference>
<evidence type="ECO:0000313" key="1">
    <source>
        <dbReference type="EMBL" id="MEJ8848211.1"/>
    </source>
</evidence>
<organism evidence="1 2">
    <name type="scientific">Variovorax rhizosphaerae</name>
    <dbReference type="NCBI Taxonomy" id="1836200"/>
    <lineage>
        <taxon>Bacteria</taxon>
        <taxon>Pseudomonadati</taxon>
        <taxon>Pseudomonadota</taxon>
        <taxon>Betaproteobacteria</taxon>
        <taxon>Burkholderiales</taxon>
        <taxon>Comamonadaceae</taxon>
        <taxon>Variovorax</taxon>
    </lineage>
</organism>
<evidence type="ECO:0000313" key="2">
    <source>
        <dbReference type="Proteomes" id="UP001385892"/>
    </source>
</evidence>
<evidence type="ECO:0008006" key="3">
    <source>
        <dbReference type="Google" id="ProtNLM"/>
    </source>
</evidence>
<gene>
    <name evidence="1" type="ORF">WKW82_16245</name>
</gene>
<keyword evidence="2" id="KW-1185">Reference proteome</keyword>
<sequence>MAVVWTVRRAAERNASGLHALHDRVEVFPPDPEAQVLLGERGVALRKVERQAGIDVHRGVQADGALFCPRDTEQLCEPPGGRNPVARGDGDVVKENGHGVDVIFASCRYRWCPRRLTCRVLTAFPS</sequence>